<gene>
    <name evidence="8" type="ORF">M4L89_00940</name>
</gene>
<dbReference type="InterPro" id="IPR002104">
    <property type="entry name" value="Integrase_catalytic"/>
</dbReference>
<proteinExistence type="inferred from homology"/>
<dbReference type="Gene3D" id="1.10.150.130">
    <property type="match status" value="1"/>
</dbReference>
<dbReference type="InterPro" id="IPR004107">
    <property type="entry name" value="Integrase_SAM-like_N"/>
</dbReference>
<dbReference type="SUPFAM" id="SSF56349">
    <property type="entry name" value="DNA breaking-rejoining enzymes"/>
    <property type="match status" value="1"/>
</dbReference>
<dbReference type="Proteomes" id="UP001152422">
    <property type="component" value="Unassembled WGS sequence"/>
</dbReference>
<sequence>MTVYKDPKTNKWFYTVRVENVHGEKIHKKKRGFAKKKDALLAQQRFLETYDTEIEEQYTFREIAERFMRYSKGRKKETTIYNQNNLINHILIPHFKNTPIKNIKPKHIDDFYQSIFDKYSNSMLGNVRRNLSAIFNFAVNFYNLSRNVVKVVSLPKHEERRKQEYWTIDEFNHFINVVDNVVYKTLFMVLFWSGARKGEILVLRYCDVDFENEEIEINNSWNDTTITTVKTTPSERTITIPSHVIEQLRELEQFQIDKFKYVNDDDFIFTVRTIAKPMALSNVNKQFKVGIDKANVKPIKVHNLRHSHATLLINNNVQLYTVSKHLGHSDITTTANTYGHLYPNTEKELQSILTNAYNDSL</sequence>
<dbReference type="GO" id="GO:0015074">
    <property type="term" value="P:DNA integration"/>
    <property type="evidence" value="ECO:0007669"/>
    <property type="project" value="UniProtKB-KW"/>
</dbReference>
<dbReference type="Pfam" id="PF14657">
    <property type="entry name" value="Arm-DNA-bind_4"/>
    <property type="match status" value="1"/>
</dbReference>
<dbReference type="EMBL" id="JAMBQA010000001">
    <property type="protein sequence ID" value="MDG0844807.1"/>
    <property type="molecule type" value="Genomic_DNA"/>
</dbReference>
<comment type="caution">
    <text evidence="8">The sequence shown here is derived from an EMBL/GenBank/DDBJ whole genome shotgun (WGS) entry which is preliminary data.</text>
</comment>
<name>A0A9X4L7I8_9STAP</name>
<keyword evidence="9" id="KW-1185">Reference proteome</keyword>
<dbReference type="InterPro" id="IPR044068">
    <property type="entry name" value="CB"/>
</dbReference>
<dbReference type="GO" id="GO:0006310">
    <property type="term" value="P:DNA recombination"/>
    <property type="evidence" value="ECO:0007669"/>
    <property type="project" value="UniProtKB-KW"/>
</dbReference>
<evidence type="ECO:0000256" key="2">
    <source>
        <dbReference type="ARBA" id="ARBA00022908"/>
    </source>
</evidence>
<dbReference type="InterPro" id="IPR010998">
    <property type="entry name" value="Integrase_recombinase_N"/>
</dbReference>
<dbReference type="InterPro" id="IPR011010">
    <property type="entry name" value="DNA_brk_join_enz"/>
</dbReference>
<evidence type="ECO:0000256" key="1">
    <source>
        <dbReference type="ARBA" id="ARBA00008857"/>
    </source>
</evidence>
<keyword evidence="3 5" id="KW-0238">DNA-binding</keyword>
<dbReference type="Gene3D" id="1.10.443.10">
    <property type="entry name" value="Intergrase catalytic core"/>
    <property type="match status" value="1"/>
</dbReference>
<dbReference type="Pfam" id="PF14659">
    <property type="entry name" value="Phage_int_SAM_3"/>
    <property type="match status" value="1"/>
</dbReference>
<evidence type="ECO:0000256" key="5">
    <source>
        <dbReference type="PROSITE-ProRule" id="PRU01248"/>
    </source>
</evidence>
<keyword evidence="4" id="KW-0233">DNA recombination</keyword>
<organism evidence="8 9">
    <name type="scientific">Staphylococcus equorum</name>
    <dbReference type="NCBI Taxonomy" id="246432"/>
    <lineage>
        <taxon>Bacteria</taxon>
        <taxon>Bacillati</taxon>
        <taxon>Bacillota</taxon>
        <taxon>Bacilli</taxon>
        <taxon>Bacillales</taxon>
        <taxon>Staphylococcaceae</taxon>
        <taxon>Staphylococcus</taxon>
    </lineage>
</organism>
<comment type="similarity">
    <text evidence="1">Belongs to the 'phage' integrase family.</text>
</comment>
<keyword evidence="2" id="KW-0229">DNA integration</keyword>
<dbReference type="PROSITE" id="PS51898">
    <property type="entry name" value="TYR_RECOMBINASE"/>
    <property type="match status" value="1"/>
</dbReference>
<evidence type="ECO:0000259" key="7">
    <source>
        <dbReference type="PROSITE" id="PS51900"/>
    </source>
</evidence>
<dbReference type="GO" id="GO:0003677">
    <property type="term" value="F:DNA binding"/>
    <property type="evidence" value="ECO:0007669"/>
    <property type="project" value="UniProtKB-UniRule"/>
</dbReference>
<evidence type="ECO:0000259" key="6">
    <source>
        <dbReference type="PROSITE" id="PS51898"/>
    </source>
</evidence>
<dbReference type="PANTHER" id="PTHR30349">
    <property type="entry name" value="PHAGE INTEGRASE-RELATED"/>
    <property type="match status" value="1"/>
</dbReference>
<feature type="domain" description="Core-binding (CB)" evidence="7">
    <location>
        <begin position="58"/>
        <end position="139"/>
    </location>
</feature>
<dbReference type="InterPro" id="IPR028259">
    <property type="entry name" value="AP2-like_int_N"/>
</dbReference>
<dbReference type="InterPro" id="IPR050090">
    <property type="entry name" value="Tyrosine_recombinase_XerCD"/>
</dbReference>
<reference evidence="8" key="1">
    <citation type="submission" date="2022-05" db="EMBL/GenBank/DDBJ databases">
        <title>Comparative genomics of Staphylococcus equorum isolates.</title>
        <authorList>
            <person name="Luelf R.H."/>
        </authorList>
    </citation>
    <scope>NUCLEOTIDE SEQUENCE</scope>
    <source>
        <strain evidence="8">TMW 2.2497</strain>
    </source>
</reference>
<dbReference type="PANTHER" id="PTHR30349:SF64">
    <property type="entry name" value="PROPHAGE INTEGRASE INTD-RELATED"/>
    <property type="match status" value="1"/>
</dbReference>
<protein>
    <submittedName>
        <fullName evidence="8">Site-specific integrase</fullName>
    </submittedName>
</protein>
<evidence type="ECO:0000256" key="4">
    <source>
        <dbReference type="ARBA" id="ARBA00023172"/>
    </source>
</evidence>
<dbReference type="Pfam" id="PF00589">
    <property type="entry name" value="Phage_integrase"/>
    <property type="match status" value="1"/>
</dbReference>
<dbReference type="AlphaFoldDB" id="A0A9X4L7I8"/>
<evidence type="ECO:0000256" key="3">
    <source>
        <dbReference type="ARBA" id="ARBA00023125"/>
    </source>
</evidence>
<dbReference type="RefSeq" id="WP_277582725.1">
    <property type="nucleotide sequence ID" value="NZ_JAMBPY010000001.1"/>
</dbReference>
<feature type="domain" description="Tyr recombinase" evidence="6">
    <location>
        <begin position="161"/>
        <end position="354"/>
    </location>
</feature>
<accession>A0A9X4L7I8</accession>
<evidence type="ECO:0000313" key="9">
    <source>
        <dbReference type="Proteomes" id="UP001152422"/>
    </source>
</evidence>
<dbReference type="InterPro" id="IPR013762">
    <property type="entry name" value="Integrase-like_cat_sf"/>
</dbReference>
<evidence type="ECO:0000313" key="8">
    <source>
        <dbReference type="EMBL" id="MDG0844807.1"/>
    </source>
</evidence>
<dbReference type="PROSITE" id="PS51900">
    <property type="entry name" value="CB"/>
    <property type="match status" value="1"/>
</dbReference>
<dbReference type="CDD" id="cd01189">
    <property type="entry name" value="INT_ICEBs1_C_like"/>
    <property type="match status" value="1"/>
</dbReference>